<sequence length="33" mass="3800">MSNLKYRLALILALVAASLWALFPRTVVERVKR</sequence>
<gene>
    <name evidence="1" type="ORF">AVDCRST_MAG11-2110</name>
</gene>
<proteinExistence type="predicted"/>
<name>A0A6J4L5A5_9BACT</name>
<feature type="non-terminal residue" evidence="1">
    <location>
        <position position="33"/>
    </location>
</feature>
<protein>
    <submittedName>
        <fullName evidence="1">Uncharacterized protein</fullName>
    </submittedName>
</protein>
<evidence type="ECO:0000313" key="1">
    <source>
        <dbReference type="EMBL" id="CAA9323375.1"/>
    </source>
</evidence>
<reference evidence="1" key="1">
    <citation type="submission" date="2020-02" db="EMBL/GenBank/DDBJ databases">
        <authorList>
            <person name="Meier V. D."/>
        </authorList>
    </citation>
    <scope>NUCLEOTIDE SEQUENCE</scope>
    <source>
        <strain evidence="1">AVDCRST_MAG11</strain>
    </source>
</reference>
<organism evidence="1">
    <name type="scientific">uncultured Gemmatimonadaceae bacterium</name>
    <dbReference type="NCBI Taxonomy" id="246130"/>
    <lineage>
        <taxon>Bacteria</taxon>
        <taxon>Pseudomonadati</taxon>
        <taxon>Gemmatimonadota</taxon>
        <taxon>Gemmatimonadia</taxon>
        <taxon>Gemmatimonadales</taxon>
        <taxon>Gemmatimonadaceae</taxon>
        <taxon>environmental samples</taxon>
    </lineage>
</organism>
<dbReference type="AlphaFoldDB" id="A0A6J4L5A5"/>
<dbReference type="EMBL" id="CADCTU010000498">
    <property type="protein sequence ID" value="CAA9323375.1"/>
    <property type="molecule type" value="Genomic_DNA"/>
</dbReference>
<accession>A0A6J4L5A5</accession>